<organism evidence="3 4">
    <name type="scientific">Asanoa ferruginea</name>
    <dbReference type="NCBI Taxonomy" id="53367"/>
    <lineage>
        <taxon>Bacteria</taxon>
        <taxon>Bacillati</taxon>
        <taxon>Actinomycetota</taxon>
        <taxon>Actinomycetes</taxon>
        <taxon>Micromonosporales</taxon>
        <taxon>Micromonosporaceae</taxon>
        <taxon>Asanoa</taxon>
    </lineage>
</organism>
<feature type="chain" id="PRO_5017712300" evidence="2">
    <location>
        <begin position="26"/>
        <end position="334"/>
    </location>
</feature>
<evidence type="ECO:0000256" key="1">
    <source>
        <dbReference type="SAM" id="MobiDB-lite"/>
    </source>
</evidence>
<accession>A0A3D9ZVQ0</accession>
<proteinExistence type="predicted"/>
<feature type="region of interest" description="Disordered" evidence="1">
    <location>
        <begin position="96"/>
        <end position="115"/>
    </location>
</feature>
<evidence type="ECO:0000256" key="2">
    <source>
        <dbReference type="SAM" id="SignalP"/>
    </source>
</evidence>
<gene>
    <name evidence="3" type="ORF">DFJ67_7133</name>
</gene>
<dbReference type="Proteomes" id="UP000256913">
    <property type="component" value="Unassembled WGS sequence"/>
</dbReference>
<keyword evidence="4" id="KW-1185">Reference proteome</keyword>
<evidence type="ECO:0000313" key="3">
    <source>
        <dbReference type="EMBL" id="REG01060.1"/>
    </source>
</evidence>
<dbReference type="EMBL" id="QUMQ01000001">
    <property type="protein sequence ID" value="REG01060.1"/>
    <property type="molecule type" value="Genomic_DNA"/>
</dbReference>
<name>A0A3D9ZVQ0_9ACTN</name>
<dbReference type="RefSeq" id="WP_147315737.1">
    <property type="nucleotide sequence ID" value="NZ_BONB01000008.1"/>
</dbReference>
<protein>
    <submittedName>
        <fullName evidence="3">Uncharacterized protein</fullName>
    </submittedName>
</protein>
<comment type="caution">
    <text evidence="3">The sequence shown here is derived from an EMBL/GenBank/DDBJ whole genome shotgun (WGS) entry which is preliminary data.</text>
</comment>
<dbReference type="OrthoDB" id="3294467at2"/>
<dbReference type="PROSITE" id="PS51257">
    <property type="entry name" value="PROKAR_LIPOPROTEIN"/>
    <property type="match status" value="1"/>
</dbReference>
<evidence type="ECO:0000313" key="4">
    <source>
        <dbReference type="Proteomes" id="UP000256913"/>
    </source>
</evidence>
<sequence length="334" mass="35149">MWDAMRRSAFIATAALLILSVSACASPADVGAPSDAGPTGREPALPTGWRWESYSGVQVGVPGEWGWGSGSQRLGQWCIATKDEITRPIVGRPSATTLVGCPGRDDSTPRPDTLTANTGLVVGFDRTKDRSNGVEHEGDRTTVRLDGVLVIVQAPQALRERIVETIHPVRVDSFGCPATHPVGAKPDQRPAKAVSVASLRGVSAVSACKYQVADPDRPEPRLLSALRLDDSTAERAIREIAKAPLGGGPNNPEECAQSVAYGDEGIVLLVRSAVGLTEIVLRYSGCDHNGFDDGVSVRSLTATSVAPFIAGPNAVLSSFGSAKLPILRPDLTTR</sequence>
<dbReference type="AlphaFoldDB" id="A0A3D9ZVQ0"/>
<feature type="signal peptide" evidence="2">
    <location>
        <begin position="1"/>
        <end position="25"/>
    </location>
</feature>
<reference evidence="3 4" key="1">
    <citation type="submission" date="2018-08" db="EMBL/GenBank/DDBJ databases">
        <title>Sequencing the genomes of 1000 actinobacteria strains.</title>
        <authorList>
            <person name="Klenk H.-P."/>
        </authorList>
    </citation>
    <scope>NUCLEOTIDE SEQUENCE [LARGE SCALE GENOMIC DNA]</scope>
    <source>
        <strain evidence="3 4">DSM 44099</strain>
    </source>
</reference>
<keyword evidence="2" id="KW-0732">Signal</keyword>